<dbReference type="GO" id="GO:0004660">
    <property type="term" value="F:protein farnesyltransferase activity"/>
    <property type="evidence" value="ECO:0007669"/>
    <property type="project" value="UniProtKB-EC"/>
</dbReference>
<dbReference type="SUPFAM" id="SSF54768">
    <property type="entry name" value="dsRNA-binding domain-like"/>
    <property type="match status" value="1"/>
</dbReference>
<gene>
    <name evidence="15" type="ORF">AAWM_06439</name>
</gene>
<dbReference type="SUPFAM" id="SSF48239">
    <property type="entry name" value="Terpenoid cyclases/Protein prenyltransferases"/>
    <property type="match status" value="1"/>
</dbReference>
<keyword evidence="5" id="KW-0637">Prenyltransferase</keyword>
<protein>
    <recommendedName>
        <fullName evidence="4">Protein farnesyltransferase subunit beta</fullName>
        <ecNumber evidence="3">2.5.1.58</ecNumber>
    </recommendedName>
    <alternativeName>
        <fullName evidence="10">CAAX farnesyltransferase subunit beta</fullName>
    </alternativeName>
    <alternativeName>
        <fullName evidence="11">Ras proteins prenyltransferase subunit beta</fullName>
    </alternativeName>
</protein>
<keyword evidence="6 15" id="KW-0808">Transferase</keyword>
<comment type="cofactor">
    <cofactor evidence="1">
        <name>Zn(2+)</name>
        <dbReference type="ChEBI" id="CHEBI:29105"/>
    </cofactor>
</comment>
<feature type="region of interest" description="Disordered" evidence="12">
    <location>
        <begin position="817"/>
        <end position="855"/>
    </location>
</feature>
<dbReference type="InterPro" id="IPR045089">
    <property type="entry name" value="PGGT1B-like"/>
</dbReference>
<evidence type="ECO:0000256" key="8">
    <source>
        <dbReference type="ARBA" id="ARBA00022737"/>
    </source>
</evidence>
<feature type="region of interest" description="Disordered" evidence="12">
    <location>
        <begin position="696"/>
        <end position="716"/>
    </location>
</feature>
<evidence type="ECO:0000256" key="7">
    <source>
        <dbReference type="ARBA" id="ARBA00022723"/>
    </source>
</evidence>
<dbReference type="Gene3D" id="3.30.160.20">
    <property type="match status" value="1"/>
</dbReference>
<evidence type="ECO:0000313" key="15">
    <source>
        <dbReference type="EMBL" id="GCB23554.1"/>
    </source>
</evidence>
<evidence type="ECO:0000256" key="2">
    <source>
        <dbReference type="ARBA" id="ARBA00010497"/>
    </source>
</evidence>
<evidence type="ECO:0000256" key="4">
    <source>
        <dbReference type="ARBA" id="ARBA00015798"/>
    </source>
</evidence>
<dbReference type="CDD" id="cd02893">
    <property type="entry name" value="FTase"/>
    <property type="match status" value="1"/>
</dbReference>
<keyword evidence="8" id="KW-0677">Repeat</keyword>
<dbReference type="EMBL" id="BDHI01000015">
    <property type="protein sequence ID" value="GCB23554.1"/>
    <property type="molecule type" value="Genomic_DNA"/>
</dbReference>
<evidence type="ECO:0000256" key="9">
    <source>
        <dbReference type="ARBA" id="ARBA00022833"/>
    </source>
</evidence>
<evidence type="ECO:0000256" key="10">
    <source>
        <dbReference type="ARBA" id="ARBA00030182"/>
    </source>
</evidence>
<dbReference type="CDD" id="cd00048">
    <property type="entry name" value="DSRM_SF"/>
    <property type="match status" value="1"/>
</dbReference>
<comment type="caution">
    <text evidence="15">The sequence shown here is derived from an EMBL/GenBank/DDBJ whole genome shotgun (WGS) entry which is preliminary data.</text>
</comment>
<evidence type="ECO:0000256" key="5">
    <source>
        <dbReference type="ARBA" id="ARBA00022602"/>
    </source>
</evidence>
<evidence type="ECO:0000313" key="16">
    <source>
        <dbReference type="Proteomes" id="UP000286921"/>
    </source>
</evidence>
<dbReference type="InterPro" id="IPR001330">
    <property type="entry name" value="Prenyltrans"/>
</dbReference>
<evidence type="ECO:0000256" key="12">
    <source>
        <dbReference type="SAM" id="MobiDB-lite"/>
    </source>
</evidence>
<feature type="compositionally biased region" description="Basic and acidic residues" evidence="12">
    <location>
        <begin position="1050"/>
        <end position="1076"/>
    </location>
</feature>
<feature type="domain" description="Prenyltransferase alpha-alpha toroid" evidence="13">
    <location>
        <begin position="62"/>
        <end position="460"/>
    </location>
</feature>
<name>A0A401KW66_ASPAW</name>
<feature type="region of interest" description="Disordered" evidence="12">
    <location>
        <begin position="1050"/>
        <end position="1083"/>
    </location>
</feature>
<dbReference type="Pfam" id="PF04678">
    <property type="entry name" value="MCU"/>
    <property type="match status" value="1"/>
</dbReference>
<feature type="domain" description="Calcium uniporter protein C-terminal" evidence="14">
    <location>
        <begin position="902"/>
        <end position="1024"/>
    </location>
</feature>
<feature type="compositionally biased region" description="Low complexity" evidence="12">
    <location>
        <begin position="599"/>
        <end position="613"/>
    </location>
</feature>
<dbReference type="GO" id="GO:0005965">
    <property type="term" value="C:protein farnesyltransferase complex"/>
    <property type="evidence" value="ECO:0007669"/>
    <property type="project" value="InterPro"/>
</dbReference>
<evidence type="ECO:0000256" key="6">
    <source>
        <dbReference type="ARBA" id="ARBA00022679"/>
    </source>
</evidence>
<keyword evidence="9" id="KW-0862">Zinc</keyword>
<keyword evidence="7" id="KW-0479">Metal-binding</keyword>
<dbReference type="Pfam" id="PF00432">
    <property type="entry name" value="Prenyltrans"/>
    <property type="match status" value="1"/>
</dbReference>
<dbReference type="InterPro" id="IPR026872">
    <property type="entry name" value="FTB"/>
</dbReference>
<dbReference type="AlphaFoldDB" id="A0A401KW66"/>
<accession>A0A401KW66</accession>
<dbReference type="STRING" id="105351.A0A401KW66"/>
<dbReference type="GO" id="GO:0046872">
    <property type="term" value="F:metal ion binding"/>
    <property type="evidence" value="ECO:0007669"/>
    <property type="project" value="UniProtKB-KW"/>
</dbReference>
<evidence type="ECO:0000259" key="14">
    <source>
        <dbReference type="Pfam" id="PF04678"/>
    </source>
</evidence>
<sequence>MYEPQAHPGVPALFQELPSLLDALCTETSEVQSETVNKCLPFLKGIHNSQAGPFNRFGVPSLNQNDHLIYLYDSLEDYPEGFAGMDASRPWMVYWVLAGLSLLGEDVTKYRERCAAAILASNYHLSIQRPCLNPLSSVISTFTPMQNPTGGMGGGHGQLSHCASSYATVLALAMVGGEEAFELIDREAMWRWLGSLKQPDGGFRVCVGGEEDVRGAYCAMVVHSLLNLPLELPPDAEARQHGLETFTSGLSEYLSRCQTYEGGISGSPGSEAHGAYTFCALACLCLMGPPEVMVSRCMDVPLLLSWLSARQYAPEGGFSGRTNKLVDGCYSHWVGTCWPLVQSALNGVQSATGPERVPANLYSREGLTRYILGCCQSKFGGLRDKPGKHPDSYHTCYTLTGLSSTQYYHYHTTSSVSSNEGFGSAYSWKCTPIPASDDSSSDQNVFDEKDRLKAFHPIFVVPHAAAENLRTAGPRSAARMVDRIDRFAREALILNNMSICLCRRRHWAEPAYESYAVGGGYTCIVRVNNREYQTEDVCESKTLAEENAAMRAYLICRNFSVNDGMYPAGHEHRGGPIQGIPVAIGTGRKGRYGDETDMSTSGESRSGGSSPESSEGRLDRRGVGPTRALAFGHTAPAILGAATTRGGYNGSAHMQPNSGAVWMPLDRRWFRAGIPGGSGMRNTRTKEQLERLRLRDRTGGVQEEQKGGDSGGKLEDAMTKGKLLTTPSRLFKLLIPLSTGYQGEHKAILVHPQQPLSHLERLIQSEVPAIKKEDGQTRPPTVSFIALQIEDHPIRPRKAVYEGTGAEVHQLDEMGRIDDGEGKRIPTEDDTYTYLRRTEPSKKGEESEGGGRREQRFVRWSQSTEIGDFIRDAARAREFIVSVEGAPAGVHQIRVAVPSFDERTYFLRMRLRKISGRIKGIAEIKHECDALAHRGAQRVAMGGLGILAMWWYLVYRLTFETDLGWDTMEPVTYLVSLSTLMGGYLWFLYHNREISYRSALDFTINARQKKLYQEKGIDLQLWESLIDEGNTLRKEIKNIAAEYDVEWDERKDERDQRVTEALKQERTQKNGNKRRDDEEEDGD</sequence>
<evidence type="ECO:0000256" key="11">
    <source>
        <dbReference type="ARBA" id="ARBA00032909"/>
    </source>
</evidence>
<evidence type="ECO:0000259" key="13">
    <source>
        <dbReference type="Pfam" id="PF00432"/>
    </source>
</evidence>
<organism evidence="15 16">
    <name type="scientific">Aspergillus awamori</name>
    <name type="common">Black koji mold</name>
    <dbReference type="NCBI Taxonomy" id="105351"/>
    <lineage>
        <taxon>Eukaryota</taxon>
        <taxon>Fungi</taxon>
        <taxon>Dikarya</taxon>
        <taxon>Ascomycota</taxon>
        <taxon>Pezizomycotina</taxon>
        <taxon>Eurotiomycetes</taxon>
        <taxon>Eurotiomycetidae</taxon>
        <taxon>Eurotiales</taxon>
        <taxon>Aspergillaceae</taxon>
        <taxon>Aspergillus</taxon>
    </lineage>
</organism>
<proteinExistence type="inferred from homology"/>
<evidence type="ECO:0000256" key="1">
    <source>
        <dbReference type="ARBA" id="ARBA00001947"/>
    </source>
</evidence>
<keyword evidence="16" id="KW-1185">Reference proteome</keyword>
<dbReference type="PANTHER" id="PTHR11774">
    <property type="entry name" value="GERANYLGERANYL TRANSFERASE TYPE BETA SUBUNIT"/>
    <property type="match status" value="1"/>
</dbReference>
<evidence type="ECO:0000256" key="3">
    <source>
        <dbReference type="ARBA" id="ARBA00012702"/>
    </source>
</evidence>
<feature type="region of interest" description="Disordered" evidence="12">
    <location>
        <begin position="571"/>
        <end position="622"/>
    </location>
</feature>
<feature type="compositionally biased region" description="Basic and acidic residues" evidence="12">
    <location>
        <begin position="836"/>
        <end position="855"/>
    </location>
</feature>
<feature type="compositionally biased region" description="Basic and acidic residues" evidence="12">
    <location>
        <begin position="817"/>
        <end position="827"/>
    </location>
</feature>
<dbReference type="InterPro" id="IPR008930">
    <property type="entry name" value="Terpenoid_cyclase/PrenylTrfase"/>
</dbReference>
<dbReference type="Proteomes" id="UP000286921">
    <property type="component" value="Unassembled WGS sequence"/>
</dbReference>
<dbReference type="InterPro" id="IPR006769">
    <property type="entry name" value="MCU_C"/>
</dbReference>
<comment type="similarity">
    <text evidence="2">Belongs to the protein prenyltransferase subunit beta family.</text>
</comment>
<dbReference type="FunFam" id="1.50.10.20:FF:000014">
    <property type="entry name" value="Protein farnesyltransferase subunit beta"/>
    <property type="match status" value="1"/>
</dbReference>
<dbReference type="EC" id="2.5.1.58" evidence="3"/>
<reference evidence="15 16" key="1">
    <citation type="submission" date="2016-09" db="EMBL/GenBank/DDBJ databases">
        <title>Aspergillus awamori IFM 58123T.</title>
        <authorList>
            <person name="Kusuya Y."/>
            <person name="Shimizu M."/>
            <person name="Takahashi H."/>
            <person name="Yaguchi T."/>
        </authorList>
    </citation>
    <scope>NUCLEOTIDE SEQUENCE [LARGE SCALE GENOMIC DNA]</scope>
    <source>
        <strain evidence="15 16">IFM 58123</strain>
    </source>
</reference>
<dbReference type="PANTHER" id="PTHR11774:SF6">
    <property type="entry name" value="PROTEIN FARNESYLTRANSFERASE SUBUNIT BETA"/>
    <property type="match status" value="1"/>
</dbReference>
<dbReference type="Gene3D" id="1.50.10.20">
    <property type="match status" value="1"/>
</dbReference>